<feature type="non-terminal residue" evidence="2">
    <location>
        <position position="36"/>
    </location>
</feature>
<dbReference type="AlphaFoldDB" id="A0A921SY58"/>
<protein>
    <submittedName>
        <fullName evidence="2">Hydrolase</fullName>
    </submittedName>
</protein>
<comment type="caution">
    <text evidence="2">The sequence shown here is derived from an EMBL/GenBank/DDBJ whole genome shotgun (WGS) entry which is preliminary data.</text>
</comment>
<dbReference type="Proteomes" id="UP000742460">
    <property type="component" value="Unassembled WGS sequence"/>
</dbReference>
<accession>A0A921SY58</accession>
<evidence type="ECO:0000313" key="3">
    <source>
        <dbReference type="Proteomes" id="UP000742460"/>
    </source>
</evidence>
<dbReference type="EMBL" id="DYUE01000278">
    <property type="protein sequence ID" value="HJG92424.1"/>
    <property type="molecule type" value="Genomic_DNA"/>
</dbReference>
<name>A0A921SY58_9MICO</name>
<reference evidence="2" key="1">
    <citation type="journal article" date="2021" name="PeerJ">
        <title>Extensive microbial diversity within the chicken gut microbiome revealed by metagenomics and culture.</title>
        <authorList>
            <person name="Gilroy R."/>
            <person name="Ravi A."/>
            <person name="Getino M."/>
            <person name="Pursley I."/>
            <person name="Horton D.L."/>
            <person name="Alikhan N.F."/>
            <person name="Baker D."/>
            <person name="Gharbi K."/>
            <person name="Hall N."/>
            <person name="Watson M."/>
            <person name="Adriaenssens E.M."/>
            <person name="Foster-Nyarko E."/>
            <person name="Jarju S."/>
            <person name="Secka A."/>
            <person name="Antonio M."/>
            <person name="Oren A."/>
            <person name="Chaudhuri R.R."/>
            <person name="La Ragione R."/>
            <person name="Hildebrand F."/>
            <person name="Pallen M.J."/>
        </authorList>
    </citation>
    <scope>NUCLEOTIDE SEQUENCE</scope>
    <source>
        <strain evidence="2">ChiGjej5B5-22894</strain>
    </source>
</reference>
<organism evidence="2 3">
    <name type="scientific">Brachybacterium massiliense</name>
    <dbReference type="NCBI Taxonomy" id="1755098"/>
    <lineage>
        <taxon>Bacteria</taxon>
        <taxon>Bacillati</taxon>
        <taxon>Actinomycetota</taxon>
        <taxon>Actinomycetes</taxon>
        <taxon>Micrococcales</taxon>
        <taxon>Dermabacteraceae</taxon>
        <taxon>Brachybacterium</taxon>
    </lineage>
</organism>
<feature type="region of interest" description="Disordered" evidence="1">
    <location>
        <begin position="1"/>
        <end position="36"/>
    </location>
</feature>
<evidence type="ECO:0000256" key="1">
    <source>
        <dbReference type="SAM" id="MobiDB-lite"/>
    </source>
</evidence>
<gene>
    <name evidence="2" type="ORF">K8V81_11960</name>
</gene>
<proteinExistence type="predicted"/>
<reference evidence="2" key="2">
    <citation type="submission" date="2021-09" db="EMBL/GenBank/DDBJ databases">
        <authorList>
            <person name="Gilroy R."/>
        </authorList>
    </citation>
    <scope>NUCLEOTIDE SEQUENCE</scope>
    <source>
        <strain evidence="2">ChiGjej5B5-22894</strain>
    </source>
</reference>
<keyword evidence="2" id="KW-0378">Hydrolase</keyword>
<evidence type="ECO:0000313" key="2">
    <source>
        <dbReference type="EMBL" id="HJG92424.1"/>
    </source>
</evidence>
<dbReference type="GO" id="GO:0016787">
    <property type="term" value="F:hydrolase activity"/>
    <property type="evidence" value="ECO:0007669"/>
    <property type="project" value="UniProtKB-KW"/>
</dbReference>
<sequence length="36" mass="3734">MAQNNTHRLPGRAQLPTRHAQRAARGVGGAAVLGTV</sequence>
<feature type="compositionally biased region" description="Gly residues" evidence="1">
    <location>
        <begin position="26"/>
        <end position="36"/>
    </location>
</feature>